<evidence type="ECO:0000256" key="15">
    <source>
        <dbReference type="ARBA" id="ARBA00071169"/>
    </source>
</evidence>
<feature type="compositionally biased region" description="Low complexity" evidence="18">
    <location>
        <begin position="274"/>
        <end position="293"/>
    </location>
</feature>
<evidence type="ECO:0000256" key="13">
    <source>
        <dbReference type="ARBA" id="ARBA00023239"/>
    </source>
</evidence>
<keyword evidence="6" id="KW-0926">Vacuole</keyword>
<dbReference type="CDD" id="cd01061">
    <property type="entry name" value="RNase_T2_euk"/>
    <property type="match status" value="1"/>
</dbReference>
<feature type="active site" evidence="16">
    <location>
        <position position="147"/>
    </location>
</feature>
<evidence type="ECO:0000256" key="18">
    <source>
        <dbReference type="SAM" id="MobiDB-lite"/>
    </source>
</evidence>
<dbReference type="Gene3D" id="3.90.730.10">
    <property type="entry name" value="Ribonuclease T2-like"/>
    <property type="match status" value="1"/>
</dbReference>
<dbReference type="PANTHER" id="PTHR11240">
    <property type="entry name" value="RIBONUCLEASE T2"/>
    <property type="match status" value="1"/>
</dbReference>
<dbReference type="GO" id="GO:0016787">
    <property type="term" value="F:hydrolase activity"/>
    <property type="evidence" value="ECO:0007669"/>
    <property type="project" value="UniProtKB-KW"/>
</dbReference>
<proteinExistence type="inferred from homology"/>
<keyword evidence="9" id="KW-0255">Endonuclease</keyword>
<evidence type="ECO:0000256" key="7">
    <source>
        <dbReference type="ARBA" id="ARBA00022722"/>
    </source>
</evidence>
<keyword evidence="13" id="KW-0456">Lyase</keyword>
<evidence type="ECO:0000256" key="3">
    <source>
        <dbReference type="ARBA" id="ARBA00007469"/>
    </source>
</evidence>
<feature type="region of interest" description="Disordered" evidence="18">
    <location>
        <begin position="272"/>
        <end position="293"/>
    </location>
</feature>
<dbReference type="InterPro" id="IPR001568">
    <property type="entry name" value="RNase_T2-like"/>
</dbReference>
<evidence type="ECO:0000256" key="10">
    <source>
        <dbReference type="ARBA" id="ARBA00022801"/>
    </source>
</evidence>
<dbReference type="AlphaFoldDB" id="A0AAV9J860"/>
<dbReference type="SUPFAM" id="SSF55895">
    <property type="entry name" value="Ribonuclease Rh-like"/>
    <property type="match status" value="1"/>
</dbReference>
<dbReference type="EC" id="4.6.1.19" evidence="4"/>
<dbReference type="InterPro" id="IPR036430">
    <property type="entry name" value="RNase_T2-like_sf"/>
</dbReference>
<name>A0AAV9J860_9PEZI</name>
<keyword evidence="10" id="KW-0378">Hydrolase</keyword>
<dbReference type="InterPro" id="IPR057328">
    <property type="entry name" value="RNaseT2L_C"/>
</dbReference>
<evidence type="ECO:0000256" key="16">
    <source>
        <dbReference type="PIRSR" id="PIRSR633697-1"/>
    </source>
</evidence>
<gene>
    <name evidence="20" type="ORF">LTR36_008827</name>
</gene>
<keyword evidence="11" id="KW-1015">Disulfide bond</keyword>
<dbReference type="GO" id="GO:0003723">
    <property type="term" value="F:RNA binding"/>
    <property type="evidence" value="ECO:0007669"/>
    <property type="project" value="InterPro"/>
</dbReference>
<evidence type="ECO:0000256" key="12">
    <source>
        <dbReference type="ARBA" id="ARBA00023180"/>
    </source>
</evidence>
<keyword evidence="7" id="KW-0540">Nuclease</keyword>
<evidence type="ECO:0000256" key="6">
    <source>
        <dbReference type="ARBA" id="ARBA00022554"/>
    </source>
</evidence>
<evidence type="ECO:0000256" key="1">
    <source>
        <dbReference type="ARBA" id="ARBA00004410"/>
    </source>
</evidence>
<organism evidence="20 21">
    <name type="scientific">Oleoguttula mirabilis</name>
    <dbReference type="NCBI Taxonomy" id="1507867"/>
    <lineage>
        <taxon>Eukaryota</taxon>
        <taxon>Fungi</taxon>
        <taxon>Dikarya</taxon>
        <taxon>Ascomycota</taxon>
        <taxon>Pezizomycotina</taxon>
        <taxon>Dothideomycetes</taxon>
        <taxon>Dothideomycetidae</taxon>
        <taxon>Mycosphaerellales</taxon>
        <taxon>Teratosphaeriaceae</taxon>
        <taxon>Oleoguttula</taxon>
    </lineage>
</organism>
<dbReference type="Pfam" id="PF25488">
    <property type="entry name" value="RNaseT2L_C"/>
    <property type="match status" value="1"/>
</dbReference>
<dbReference type="Proteomes" id="UP001324427">
    <property type="component" value="Unassembled WGS sequence"/>
</dbReference>
<dbReference type="GO" id="GO:0033897">
    <property type="term" value="F:ribonuclease T2 activity"/>
    <property type="evidence" value="ECO:0007669"/>
    <property type="project" value="UniProtKB-EC"/>
</dbReference>
<evidence type="ECO:0000256" key="4">
    <source>
        <dbReference type="ARBA" id="ARBA00012571"/>
    </source>
</evidence>
<feature type="active site" evidence="16">
    <location>
        <position position="151"/>
    </location>
</feature>
<keyword evidence="21" id="KW-1185">Reference proteome</keyword>
<dbReference type="PROSITE" id="PS00530">
    <property type="entry name" value="RNASE_T2_1"/>
    <property type="match status" value="1"/>
</dbReference>
<comment type="similarity">
    <text evidence="3 17">Belongs to the RNase T2 family.</text>
</comment>
<dbReference type="PANTHER" id="PTHR11240:SF79">
    <property type="entry name" value="RIBONUCLEASE T2"/>
    <property type="match status" value="1"/>
</dbReference>
<comment type="function">
    <text evidence="14">Rnase which modulates cell survival under stress conditions. Released from the vacuole to the cytoplasm during stress to promote tRNA and rRNA cleavage and to activate separately a downstream pathway that promotes cell death. Involved in cell size, vacuolar morphology and growth at high temperatures and high salt concentration.</text>
</comment>
<keyword evidence="8" id="KW-0732">Signal</keyword>
<comment type="caution">
    <text evidence="20">The sequence shown here is derived from an EMBL/GenBank/DDBJ whole genome shotgun (WGS) entry which is preliminary data.</text>
</comment>
<accession>A0AAV9J860</accession>
<reference evidence="20 21" key="1">
    <citation type="submission" date="2021-11" db="EMBL/GenBank/DDBJ databases">
        <title>Black yeast isolated from Biological Soil Crust.</title>
        <authorList>
            <person name="Kurbessoian T."/>
        </authorList>
    </citation>
    <scope>NUCLEOTIDE SEQUENCE [LARGE SCALE GENOMIC DNA]</scope>
    <source>
        <strain evidence="20 21">CCFEE 5522</strain>
    </source>
</reference>
<evidence type="ECO:0000256" key="9">
    <source>
        <dbReference type="ARBA" id="ARBA00022759"/>
    </source>
</evidence>
<sequence length="420" mass="43660">MPSVRSLSGFALSALGSAQSVFGLKSPFPRQVGFNVGASASCTNPQLSCHNTSVVEDLCCFNSPGGALLQTQFWDTNPVTGPTDSWTIHGLWPDNCDGTYDSNCDDTRAYTNITQILQAAGATDLLAYMTTYWASDSGTAESFWEHEWGKHGTCISTLEPSCYTDYQPTEEVPDFFNRTVNLFKSLPTYEWLSAAGVVPSSSATYTSAQIQSALSVNRGGHQVHLGCTSGSTLDEVWYFFNVEGSVQTGTFEASDLVGSASTCPSTGIKYLPKSSSSTPTSTATTTGTAAPTATATGAPFSGSGYLNVVTGGSQTGCIISGGKWYTSGTCATFTATATTSSGDNFTLASSKGACAVVSGALTCASTVTSGAEFTAGEGDALVYEGAGTFYADSIPSGSTQASVYTDDSHTTSLTIEWQTK</sequence>
<evidence type="ECO:0000256" key="8">
    <source>
        <dbReference type="ARBA" id="ARBA00022729"/>
    </source>
</evidence>
<evidence type="ECO:0000256" key="5">
    <source>
        <dbReference type="ARBA" id="ARBA00022490"/>
    </source>
</evidence>
<evidence type="ECO:0000313" key="21">
    <source>
        <dbReference type="Proteomes" id="UP001324427"/>
    </source>
</evidence>
<evidence type="ECO:0000256" key="2">
    <source>
        <dbReference type="ARBA" id="ARBA00004496"/>
    </source>
</evidence>
<protein>
    <recommendedName>
        <fullName evidence="15">Ribonuclease T2-like</fullName>
        <ecNumber evidence="4">4.6.1.19</ecNumber>
    </recommendedName>
</protein>
<dbReference type="GO" id="GO:0005775">
    <property type="term" value="C:vacuolar lumen"/>
    <property type="evidence" value="ECO:0007669"/>
    <property type="project" value="UniProtKB-SubCell"/>
</dbReference>
<evidence type="ECO:0000256" key="11">
    <source>
        <dbReference type="ARBA" id="ARBA00023157"/>
    </source>
</evidence>
<dbReference type="EMBL" id="JAVFHQ010000060">
    <property type="protein sequence ID" value="KAK4540885.1"/>
    <property type="molecule type" value="Genomic_DNA"/>
</dbReference>
<keyword evidence="12" id="KW-0325">Glycoprotein</keyword>
<dbReference type="GO" id="GO:0005576">
    <property type="term" value="C:extracellular region"/>
    <property type="evidence" value="ECO:0007669"/>
    <property type="project" value="TreeGrafter"/>
</dbReference>
<feature type="active site" evidence="16">
    <location>
        <position position="89"/>
    </location>
</feature>
<evidence type="ECO:0000256" key="14">
    <source>
        <dbReference type="ARBA" id="ARBA00025494"/>
    </source>
</evidence>
<dbReference type="FunFam" id="3.90.730.10:FF:000004">
    <property type="entry name" value="Ribonuclease T2-like"/>
    <property type="match status" value="1"/>
</dbReference>
<dbReference type="GO" id="GO:0006401">
    <property type="term" value="P:RNA catabolic process"/>
    <property type="evidence" value="ECO:0007669"/>
    <property type="project" value="TreeGrafter"/>
</dbReference>
<feature type="domain" description="RNase T2-like C-terminal" evidence="19">
    <location>
        <begin position="299"/>
        <end position="418"/>
    </location>
</feature>
<evidence type="ECO:0000313" key="20">
    <source>
        <dbReference type="EMBL" id="KAK4540885.1"/>
    </source>
</evidence>
<comment type="subcellular location">
    <subcellularLocation>
        <location evidence="2">Cytoplasm</location>
    </subcellularLocation>
    <subcellularLocation>
        <location evidence="1">Vacuole lumen</location>
    </subcellularLocation>
</comment>
<dbReference type="InterPro" id="IPR018188">
    <property type="entry name" value="RNase_T2_His_AS_1"/>
</dbReference>
<dbReference type="PROSITE" id="PS00531">
    <property type="entry name" value="RNASE_T2_2"/>
    <property type="match status" value="1"/>
</dbReference>
<evidence type="ECO:0000259" key="19">
    <source>
        <dbReference type="Pfam" id="PF25488"/>
    </source>
</evidence>
<evidence type="ECO:0000256" key="17">
    <source>
        <dbReference type="RuleBase" id="RU004328"/>
    </source>
</evidence>
<dbReference type="InterPro" id="IPR033697">
    <property type="entry name" value="Ribonuclease_T2_eukaryotic"/>
</dbReference>
<dbReference type="InterPro" id="IPR033130">
    <property type="entry name" value="RNase_T2_His_AS_2"/>
</dbReference>
<keyword evidence="5" id="KW-0963">Cytoplasm</keyword>
<dbReference type="Pfam" id="PF00445">
    <property type="entry name" value="Ribonuclease_T2"/>
    <property type="match status" value="1"/>
</dbReference>